<evidence type="ECO:0000313" key="4">
    <source>
        <dbReference type="Proteomes" id="UP000076532"/>
    </source>
</evidence>
<name>A0A167UAK8_9AGAM</name>
<dbReference type="SUPFAM" id="SSF47807">
    <property type="entry name" value="5' to 3' exonuclease, C-terminal subdomain"/>
    <property type="match status" value="1"/>
</dbReference>
<dbReference type="InterPro" id="IPR029060">
    <property type="entry name" value="PIN-like_dom_sf"/>
</dbReference>
<feature type="region of interest" description="Disordered" evidence="1">
    <location>
        <begin position="623"/>
        <end position="643"/>
    </location>
</feature>
<reference evidence="3 4" key="1">
    <citation type="journal article" date="2016" name="Mol. Biol. Evol.">
        <title>Comparative Genomics of Early-Diverging Mushroom-Forming Fungi Provides Insights into the Origins of Lignocellulose Decay Capabilities.</title>
        <authorList>
            <person name="Nagy L.G."/>
            <person name="Riley R."/>
            <person name="Tritt A."/>
            <person name="Adam C."/>
            <person name="Daum C."/>
            <person name="Floudas D."/>
            <person name="Sun H."/>
            <person name="Yadav J.S."/>
            <person name="Pangilinan J."/>
            <person name="Larsson K.H."/>
            <person name="Matsuura K."/>
            <person name="Barry K."/>
            <person name="Labutti K."/>
            <person name="Kuo R."/>
            <person name="Ohm R.A."/>
            <person name="Bhattacharya S.S."/>
            <person name="Shirouzu T."/>
            <person name="Yoshinaga Y."/>
            <person name="Martin F.M."/>
            <person name="Grigoriev I.V."/>
            <person name="Hibbett D.S."/>
        </authorList>
    </citation>
    <scope>NUCLEOTIDE SEQUENCE [LARGE SCALE GENOMIC DNA]</scope>
    <source>
        <strain evidence="3 4">CBS 109695</strain>
    </source>
</reference>
<proteinExistence type="predicted"/>
<evidence type="ECO:0000259" key="2">
    <source>
        <dbReference type="SMART" id="SM00484"/>
    </source>
</evidence>
<accession>A0A167UAK8</accession>
<gene>
    <name evidence="3" type="ORF">FIBSPDRAFT_844660</name>
</gene>
<dbReference type="InterPro" id="IPR036279">
    <property type="entry name" value="5-3_exonuclease_C_sf"/>
</dbReference>
<dbReference type="Proteomes" id="UP000076532">
    <property type="component" value="Unassembled WGS sequence"/>
</dbReference>
<dbReference type="Pfam" id="PF00867">
    <property type="entry name" value="XPG_I"/>
    <property type="match status" value="1"/>
</dbReference>
<dbReference type="GO" id="GO:0006281">
    <property type="term" value="P:DNA repair"/>
    <property type="evidence" value="ECO:0007669"/>
    <property type="project" value="UniProtKB-ARBA"/>
</dbReference>
<feature type="domain" description="XPG-I" evidence="2">
    <location>
        <begin position="113"/>
        <end position="193"/>
    </location>
</feature>
<feature type="region of interest" description="Disordered" evidence="1">
    <location>
        <begin position="549"/>
        <end position="610"/>
    </location>
</feature>
<dbReference type="SUPFAM" id="SSF88723">
    <property type="entry name" value="PIN domain-like"/>
    <property type="match status" value="1"/>
</dbReference>
<dbReference type="STRING" id="436010.A0A167UAK8"/>
<protein>
    <recommendedName>
        <fullName evidence="2">XPG-I domain-containing protein</fullName>
    </recommendedName>
</protein>
<dbReference type="OrthoDB" id="2959108at2759"/>
<dbReference type="GO" id="GO:0017108">
    <property type="term" value="F:5'-flap endonuclease activity"/>
    <property type="evidence" value="ECO:0007669"/>
    <property type="project" value="TreeGrafter"/>
</dbReference>
<dbReference type="AlphaFoldDB" id="A0A167UAK8"/>
<evidence type="ECO:0000256" key="1">
    <source>
        <dbReference type="SAM" id="MobiDB-lite"/>
    </source>
</evidence>
<dbReference type="InterPro" id="IPR041177">
    <property type="entry name" value="GEN1_C"/>
</dbReference>
<dbReference type="InterPro" id="IPR006086">
    <property type="entry name" value="XPG-I_dom"/>
</dbReference>
<feature type="compositionally biased region" description="Polar residues" evidence="1">
    <location>
        <begin position="558"/>
        <end position="574"/>
    </location>
</feature>
<dbReference type="InterPro" id="IPR006084">
    <property type="entry name" value="XPG/Rad2"/>
</dbReference>
<dbReference type="SMART" id="SM00484">
    <property type="entry name" value="XPGI"/>
    <property type="match status" value="1"/>
</dbReference>
<feature type="region of interest" description="Disordered" evidence="1">
    <location>
        <begin position="474"/>
        <end position="498"/>
    </location>
</feature>
<organism evidence="3 4">
    <name type="scientific">Athelia psychrophila</name>
    <dbReference type="NCBI Taxonomy" id="1759441"/>
    <lineage>
        <taxon>Eukaryota</taxon>
        <taxon>Fungi</taxon>
        <taxon>Dikarya</taxon>
        <taxon>Basidiomycota</taxon>
        <taxon>Agaricomycotina</taxon>
        <taxon>Agaricomycetes</taxon>
        <taxon>Agaricomycetidae</taxon>
        <taxon>Atheliales</taxon>
        <taxon>Atheliaceae</taxon>
        <taxon>Athelia</taxon>
    </lineage>
</organism>
<feature type="region of interest" description="Disordered" evidence="1">
    <location>
        <begin position="668"/>
        <end position="723"/>
    </location>
</feature>
<feature type="compositionally biased region" description="Basic residues" evidence="1">
    <location>
        <begin position="673"/>
        <end position="688"/>
    </location>
</feature>
<dbReference type="CDD" id="cd09870">
    <property type="entry name" value="PIN_YEN1"/>
    <property type="match status" value="1"/>
</dbReference>
<evidence type="ECO:0000313" key="3">
    <source>
        <dbReference type="EMBL" id="KZP03755.1"/>
    </source>
</evidence>
<keyword evidence="4" id="KW-1185">Reference proteome</keyword>
<dbReference type="PRINTS" id="PR00853">
    <property type="entry name" value="XPGRADSUPER"/>
</dbReference>
<dbReference type="Pfam" id="PF18380">
    <property type="entry name" value="GEN1_C"/>
    <property type="match status" value="1"/>
</dbReference>
<feature type="region of interest" description="Disordered" evidence="1">
    <location>
        <begin position="754"/>
        <end position="807"/>
    </location>
</feature>
<feature type="compositionally biased region" description="Acidic residues" evidence="1">
    <location>
        <begin position="634"/>
        <end position="643"/>
    </location>
</feature>
<sequence>MGVPGLWEIINKAGKSRSFTHLAVTDGFEKNGSDRRAYCVGIDASIWCYSNGKDIGENAALRTLFFRVAQLAKLPILPLFIFDGRERPKVKRGSKMGKAGSHNLTPAFKNVLEGFGFEWREAKGEAEAELAHLNRIGVVDAIMTDDADTFLFGAHTVIKNVSKKLSGNKANPALDLNGKVSACHVMVYTADDIRSHPEVNLTQGGMILIGLLAGGDYSEGVLNCGKDIAYGLARCGFGDQLMSLYGRRAREDIYPLLALWRSGINDELRTNSKGCMARKHPSVLVPATFPDMQVLEWYLNPVCSARVGSQGGGPIKGTGEMNLAKLAALCEEKFGEWGHMSAIIHRFRTVLWPAAVVRVLRRAALEADEKERSKRIAQGDQQWATIGLLRPSVANAVGTPPTVVKRYLGSSEMDRHRDLFAHHRPGARDQELDPHPLIVKVVNSRNHVSADKLLEYSVVVCPIQLVAIARSGVKGIRPEPAGPPNRSKKPADPPDSTLKMWLPASLIQHAHPGLVEEFESAEMAKHTKKTAKGKGKAVAHVEDHRSLLDVQSLPVQLPPTQKRQSKSTISQRQASDVYVVPRSELQHAPPPPPAQIDPWFTGDYDQTDNRQETTPLSIYFLFSQNPDDPISIPEEAENPSDDDEEVLLENMPRGRFDSHVDGVFDQIMGISKRQPRPKKAASSKRKRPNQVVASTRQPRPAKKAKSAGPSTSRTHAAGPSRPTRFPLALKAAAVNPEFVYLDSDEDDDVLFTPQFTASSRTPPTSPPHTQHANRVSTGARKERLPVASSSSGGRGFLADTDNFFDLT</sequence>
<dbReference type="PANTHER" id="PTHR11081:SF75">
    <property type="entry name" value="ENDONUCLEASE, PUTATIVE (AFU_ORTHOLOGUE AFUA_3G13260)-RELATED"/>
    <property type="match status" value="1"/>
</dbReference>
<dbReference type="Gene3D" id="3.40.50.1010">
    <property type="entry name" value="5'-nuclease"/>
    <property type="match status" value="2"/>
</dbReference>
<dbReference type="EMBL" id="KV418008">
    <property type="protein sequence ID" value="KZP03755.1"/>
    <property type="molecule type" value="Genomic_DNA"/>
</dbReference>
<dbReference type="PANTHER" id="PTHR11081">
    <property type="entry name" value="FLAP ENDONUCLEASE FAMILY MEMBER"/>
    <property type="match status" value="1"/>
</dbReference>